<evidence type="ECO:0000256" key="7">
    <source>
        <dbReference type="ARBA" id="ARBA00038408"/>
    </source>
</evidence>
<dbReference type="EC" id="5.2.1.8" evidence="9"/>
<dbReference type="PANTHER" id="PTHR47529:SF1">
    <property type="entry name" value="PERIPLASMIC CHAPERONE PPID"/>
    <property type="match status" value="1"/>
</dbReference>
<dbReference type="OrthoDB" id="9768393at2"/>
<accession>A0A0U1NH22</accession>
<dbReference type="GO" id="GO:0003755">
    <property type="term" value="F:peptidyl-prolyl cis-trans isomerase activity"/>
    <property type="evidence" value="ECO:0007669"/>
    <property type="project" value="UniProtKB-EC"/>
</dbReference>
<feature type="domain" description="PpiC" evidence="8">
    <location>
        <begin position="244"/>
        <end position="363"/>
    </location>
</feature>
<proteinExistence type="inferred from homology"/>
<dbReference type="Gene3D" id="1.10.4030.10">
    <property type="entry name" value="Porin chaperone SurA, peptide-binding domain"/>
    <property type="match status" value="1"/>
</dbReference>
<evidence type="ECO:0000256" key="1">
    <source>
        <dbReference type="ARBA" id="ARBA00004401"/>
    </source>
</evidence>
<dbReference type="InterPro" id="IPR027304">
    <property type="entry name" value="Trigger_fact/SurA_dom_sf"/>
</dbReference>
<dbReference type="PANTHER" id="PTHR47529">
    <property type="entry name" value="PEPTIDYL-PROLYL CIS-TRANS ISOMERASE D"/>
    <property type="match status" value="1"/>
</dbReference>
<dbReference type="Pfam" id="PF13145">
    <property type="entry name" value="Rotamase_2"/>
    <property type="match status" value="1"/>
</dbReference>
<evidence type="ECO:0000259" key="8">
    <source>
        <dbReference type="Pfam" id="PF13145"/>
    </source>
</evidence>
<keyword evidence="5" id="KW-0472">Membrane</keyword>
<keyword evidence="3" id="KW-0812">Transmembrane</keyword>
<evidence type="ECO:0000256" key="5">
    <source>
        <dbReference type="ARBA" id="ARBA00023136"/>
    </source>
</evidence>
<dbReference type="EMBL" id="CVQV01000002">
    <property type="protein sequence ID" value="CRK74031.1"/>
    <property type="molecule type" value="Genomic_DNA"/>
</dbReference>
<reference evidence="9 10" key="1">
    <citation type="submission" date="2015-04" db="EMBL/GenBank/DDBJ databases">
        <authorList>
            <person name="Syromyatnikov M.Y."/>
            <person name="Popov V.N."/>
        </authorList>
    </citation>
    <scope>NUCLEOTIDE SEQUENCE [LARGE SCALE GENOMIC DNA]</scope>
    <source>
        <strain evidence="9 10">CECT 5292</strain>
    </source>
</reference>
<keyword evidence="4" id="KW-1133">Transmembrane helix</keyword>
<evidence type="ECO:0000256" key="3">
    <source>
        <dbReference type="ARBA" id="ARBA00022692"/>
    </source>
</evidence>
<keyword evidence="6" id="KW-0143">Chaperone</keyword>
<comment type="similarity">
    <text evidence="7">Belongs to the PpiD chaperone family.</text>
</comment>
<keyword evidence="9" id="KW-0413">Isomerase</keyword>
<dbReference type="InterPro" id="IPR052029">
    <property type="entry name" value="PpiD_chaperone"/>
</dbReference>
<dbReference type="Pfam" id="PF13624">
    <property type="entry name" value="SurA_N_3"/>
    <property type="match status" value="1"/>
</dbReference>
<evidence type="ECO:0000313" key="9">
    <source>
        <dbReference type="EMBL" id="CRK74031.1"/>
    </source>
</evidence>
<dbReference type="SUPFAM" id="SSF54534">
    <property type="entry name" value="FKBP-like"/>
    <property type="match status" value="1"/>
</dbReference>
<sequence length="614" mass="65920">MAEKKKASKFLGTALLGLLGVSLIGFGTGGFGTNISSIGKVGDTTIDANDYARALDQELRSLGAQFGQNITFAQAQQFGIDRSVLQRVIAQTALDNETMRLGLSVGDAEVAEQVRAVQTFRGLDGQFDREAYAFTLERAGLSEAEFEADIRSEAARNLLQAAITTDTAPSDAYVDLMFSYLAERRNITWGTVAETDLETPLAVPTPAELQTVYEANPATFTTPEAKRLTYVWLTPAMLADTIEIDDATLRELYEERIDQYIQPERRLVERLVFEDQDTAEAAAAQLAVDPSGFETLVLDRGLTLEDIDLGPVAQADLNGAAEAVFALDDTGVTAVVETDLGPAIFRVNAILTAQETPFVEARDDLASDILANRAARQIQDQARGFDEELASGATLEDLAAESDLTLGTIDWTPDAEQDIAAYDGFRQAARIVGAEDFPEIAELEDGGIFALRLDEVIPPTLQPLSDVQQQATLAWQEAQRTAARAAKADAAADSLRAGTALPDLGLDEVIEQDLTRSDTIPGAAPELVQTAFEMAIGDVRTIEGESATYIVRLDAVNGPDADNPEITALRDAVETAARQDISQDVLDAFTAAVQADARVQLDQGAINAIHAGFN</sequence>
<dbReference type="InterPro" id="IPR000297">
    <property type="entry name" value="PPIase_PpiC"/>
</dbReference>
<organism evidence="9 10">
    <name type="scientific">Nereida ignava</name>
    <dbReference type="NCBI Taxonomy" id="282199"/>
    <lineage>
        <taxon>Bacteria</taxon>
        <taxon>Pseudomonadati</taxon>
        <taxon>Pseudomonadota</taxon>
        <taxon>Alphaproteobacteria</taxon>
        <taxon>Rhodobacterales</taxon>
        <taxon>Roseobacteraceae</taxon>
        <taxon>Nereida</taxon>
    </lineage>
</organism>
<evidence type="ECO:0000256" key="4">
    <source>
        <dbReference type="ARBA" id="ARBA00022989"/>
    </source>
</evidence>
<name>A0A0U1NH22_9RHOB</name>
<comment type="subcellular location">
    <subcellularLocation>
        <location evidence="1">Cell membrane</location>
        <topology evidence="1">Single-pass type II membrane protein</topology>
    </subcellularLocation>
</comment>
<dbReference type="STRING" id="282199.GCA_001049735_00054"/>
<dbReference type="SUPFAM" id="SSF109998">
    <property type="entry name" value="Triger factor/SurA peptide-binding domain-like"/>
    <property type="match status" value="1"/>
</dbReference>
<gene>
    <name evidence="9" type="primary">ppiD</name>
    <name evidence="9" type="ORF">NIG5292_00054</name>
</gene>
<evidence type="ECO:0000256" key="6">
    <source>
        <dbReference type="ARBA" id="ARBA00023186"/>
    </source>
</evidence>
<protein>
    <submittedName>
        <fullName evidence="9">Peptidyl-prolyl cis-trans isomerase D</fullName>
        <ecNumber evidence="9">5.2.1.8</ecNumber>
    </submittedName>
</protein>
<keyword evidence="2" id="KW-1003">Cell membrane</keyword>
<evidence type="ECO:0000256" key="2">
    <source>
        <dbReference type="ARBA" id="ARBA00022475"/>
    </source>
</evidence>
<evidence type="ECO:0000313" key="10">
    <source>
        <dbReference type="Proteomes" id="UP000048949"/>
    </source>
</evidence>
<keyword evidence="10" id="KW-1185">Reference proteome</keyword>
<dbReference type="AlphaFoldDB" id="A0A0U1NH22"/>
<dbReference type="Proteomes" id="UP000048949">
    <property type="component" value="Unassembled WGS sequence"/>
</dbReference>
<dbReference type="GO" id="GO:0005886">
    <property type="term" value="C:plasma membrane"/>
    <property type="evidence" value="ECO:0007669"/>
    <property type="project" value="UniProtKB-SubCell"/>
</dbReference>
<dbReference type="RefSeq" id="WP_048597348.1">
    <property type="nucleotide sequence ID" value="NZ_CBFHGK010000003.1"/>
</dbReference>